<dbReference type="Proteomes" id="UP000265515">
    <property type="component" value="Unassembled WGS sequence"/>
</dbReference>
<protein>
    <recommendedName>
        <fullName evidence="4">Reverse transcriptase/retrotransposon-derived protein RNase H-like domain-containing protein</fullName>
    </recommendedName>
</protein>
<evidence type="ECO:0000256" key="1">
    <source>
        <dbReference type="SAM" id="MobiDB-lite"/>
    </source>
</evidence>
<dbReference type="InterPro" id="IPR051320">
    <property type="entry name" value="Viral_Replic_Matur_Polypro"/>
</dbReference>
<keyword evidence="3" id="KW-1185">Reference proteome</keyword>
<accession>A0A388MFT5</accession>
<evidence type="ECO:0000313" key="3">
    <source>
        <dbReference type="Proteomes" id="UP000265515"/>
    </source>
</evidence>
<name>A0A388MFT5_CHABU</name>
<feature type="compositionally biased region" description="Basic and acidic residues" evidence="1">
    <location>
        <begin position="303"/>
        <end position="316"/>
    </location>
</feature>
<feature type="region of interest" description="Disordered" evidence="1">
    <location>
        <begin position="532"/>
        <end position="561"/>
    </location>
</feature>
<gene>
    <name evidence="2" type="ORF">CBR_g70173</name>
</gene>
<sequence>MRGSARKRTGELSRGPRREEFRERRSRACATVCHAVLLEEGFDVERMVDKLLEGHNDLMNLKDILASAPRLRGELKGRLLRRLVPNVHLSSILPREIEWTEAGIRMDWKCVACGLVDLKVLGLLEEHNLTASGPKSKHCMREATIMGFVCNEKGRRPDVKKTDKILEWSVLFQLITDVRSFLGTCGFWRSFVKDFATKTEHLRKLVRKDEEWVWGEDQEKAVERMKGEFKEGVLVLGAPNYEATEERPFVVETDAGPTALGGVLIQTDVDGKERPLRSDFSKAAMQRGGRDTRPRQGPQRVPGRGEQHEPPRRKPTSEFNGDNIEFFLDVYLDHAAQRGWSVAERIHHLRGIGWFEEPVAQICEEALTWPDVEAGMQRLRASPRGRDVEPTGYVSLEEPLDPEMETDMRDRDEPQDLEMAAEQPDPVRAQDGEVITVGDDTPPCSPIPEPAQCSWPEEIPEPGSEEIPEFPPETTAVPEQEAEMEEQGADEGARMEAIHNLPSVMPTTERPTIDEPVLEGLLPALPCTSERVGAEASTPEGQGPQGRGASRETREQKSARVRVRLDKIHRRQAEMEAAGIEPTSPVDPKTSKQRINKLWARYESQRDAARQRSRGAGQADVEAGELREMGDLGFSATRKAIECVDRKICETAVTSFQWYSLLSGELRVRELEVEHLTTQLAEERARSQAREVEWERRFGEMAAILDRLSEA</sequence>
<dbReference type="InterPro" id="IPR043128">
    <property type="entry name" value="Rev_trsase/Diguanyl_cyclase"/>
</dbReference>
<dbReference type="PANTHER" id="PTHR33064">
    <property type="entry name" value="POL PROTEIN"/>
    <property type="match status" value="1"/>
</dbReference>
<evidence type="ECO:0008006" key="4">
    <source>
        <dbReference type="Google" id="ProtNLM"/>
    </source>
</evidence>
<feature type="compositionally biased region" description="Basic and acidic residues" evidence="1">
    <location>
        <begin position="549"/>
        <end position="561"/>
    </location>
</feature>
<dbReference type="SUPFAM" id="SSF56672">
    <property type="entry name" value="DNA/RNA polymerases"/>
    <property type="match status" value="1"/>
</dbReference>
<reference evidence="2 3" key="1">
    <citation type="journal article" date="2018" name="Cell">
        <title>The Chara Genome: Secondary Complexity and Implications for Plant Terrestrialization.</title>
        <authorList>
            <person name="Nishiyama T."/>
            <person name="Sakayama H."/>
            <person name="Vries J.D."/>
            <person name="Buschmann H."/>
            <person name="Saint-Marcoux D."/>
            <person name="Ullrich K.K."/>
            <person name="Haas F.B."/>
            <person name="Vanderstraeten L."/>
            <person name="Becker D."/>
            <person name="Lang D."/>
            <person name="Vosolsobe S."/>
            <person name="Rombauts S."/>
            <person name="Wilhelmsson P.K.I."/>
            <person name="Janitza P."/>
            <person name="Kern R."/>
            <person name="Heyl A."/>
            <person name="Rumpler F."/>
            <person name="Villalobos L.I.A.C."/>
            <person name="Clay J.M."/>
            <person name="Skokan R."/>
            <person name="Toyoda A."/>
            <person name="Suzuki Y."/>
            <person name="Kagoshima H."/>
            <person name="Schijlen E."/>
            <person name="Tajeshwar N."/>
            <person name="Catarino B."/>
            <person name="Hetherington A.J."/>
            <person name="Saltykova A."/>
            <person name="Bonnot C."/>
            <person name="Breuninger H."/>
            <person name="Symeonidi A."/>
            <person name="Radhakrishnan G.V."/>
            <person name="Van Nieuwerburgh F."/>
            <person name="Deforce D."/>
            <person name="Chang C."/>
            <person name="Karol K.G."/>
            <person name="Hedrich R."/>
            <person name="Ulvskov P."/>
            <person name="Glockner G."/>
            <person name="Delwiche C.F."/>
            <person name="Petrasek J."/>
            <person name="Van de Peer Y."/>
            <person name="Friml J."/>
            <person name="Beilby M."/>
            <person name="Dolan L."/>
            <person name="Kohara Y."/>
            <person name="Sugano S."/>
            <person name="Fujiyama A."/>
            <person name="Delaux P.-M."/>
            <person name="Quint M."/>
            <person name="TheiBen G."/>
            <person name="Hagemann M."/>
            <person name="Harholt J."/>
            <person name="Dunand C."/>
            <person name="Zachgo S."/>
            <person name="Langdale J."/>
            <person name="Maumus F."/>
            <person name="Straeten D.V.D."/>
            <person name="Gould S.B."/>
            <person name="Rensing S.A."/>
        </authorList>
    </citation>
    <scope>NUCLEOTIDE SEQUENCE [LARGE SCALE GENOMIC DNA]</scope>
    <source>
        <strain evidence="2 3">S276</strain>
    </source>
</reference>
<proteinExistence type="predicted"/>
<dbReference type="InterPro" id="IPR043502">
    <property type="entry name" value="DNA/RNA_pol_sf"/>
</dbReference>
<organism evidence="2 3">
    <name type="scientific">Chara braunii</name>
    <name type="common">Braun's stonewort</name>
    <dbReference type="NCBI Taxonomy" id="69332"/>
    <lineage>
        <taxon>Eukaryota</taxon>
        <taxon>Viridiplantae</taxon>
        <taxon>Streptophyta</taxon>
        <taxon>Charophyceae</taxon>
        <taxon>Charales</taxon>
        <taxon>Characeae</taxon>
        <taxon>Chara</taxon>
    </lineage>
</organism>
<dbReference type="AlphaFoldDB" id="A0A388MFT5"/>
<feature type="region of interest" description="Disordered" evidence="1">
    <location>
        <begin position="275"/>
        <end position="320"/>
    </location>
</feature>
<dbReference type="PANTHER" id="PTHR33064:SF37">
    <property type="entry name" value="RIBONUCLEASE H"/>
    <property type="match status" value="1"/>
</dbReference>
<comment type="caution">
    <text evidence="2">The sequence shown here is derived from an EMBL/GenBank/DDBJ whole genome shotgun (WGS) entry which is preliminary data.</text>
</comment>
<dbReference type="Gramene" id="GBG93438">
    <property type="protein sequence ID" value="GBG93438"/>
    <property type="gene ID" value="CBR_g70173"/>
</dbReference>
<evidence type="ECO:0000313" key="2">
    <source>
        <dbReference type="EMBL" id="GBG93438.1"/>
    </source>
</evidence>
<dbReference type="EMBL" id="BFEA01001794">
    <property type="protein sequence ID" value="GBG93438.1"/>
    <property type="molecule type" value="Genomic_DNA"/>
</dbReference>
<dbReference type="Gene3D" id="3.30.70.270">
    <property type="match status" value="1"/>
</dbReference>